<dbReference type="InterPro" id="IPR050570">
    <property type="entry name" value="Cell_wall_metabolism_enzyme"/>
</dbReference>
<feature type="domain" description="M23ase beta-sheet core" evidence="2">
    <location>
        <begin position="136"/>
        <end position="234"/>
    </location>
</feature>
<dbReference type="Proteomes" id="UP000003340">
    <property type="component" value="Unassembled WGS sequence"/>
</dbReference>
<dbReference type="AlphaFoldDB" id="C0E929"/>
<comment type="caution">
    <text evidence="3">The sequence shown here is derived from an EMBL/GenBank/DDBJ whole genome shotgun (WGS) entry which is preliminary data.</text>
</comment>
<dbReference type="eggNOG" id="COG0739">
    <property type="taxonomic scope" value="Bacteria"/>
</dbReference>
<dbReference type="SUPFAM" id="SSF51261">
    <property type="entry name" value="Duplicated hybrid motif"/>
    <property type="match status" value="1"/>
</dbReference>
<sequence>MNMRKLKFGKSRTSGRGFYIALALSLVAVGAATFVAIDRTVGDLKGQTLELPSSSINQWGYPDDAEDVNNTQSDVPKTPSSEASSKPASSEPASSKEAEQTAAKESVFALPVNADITKGFSNGELVKSETMGDWRTHDGVDIKGDAGTPVKSASDGTVKEIKTDPMWGVCILIDHGNGYVGHYYGLNETVQVKVDQKVAVGDVIGSIGETNQLEIAEAPHLHFGLKKDDKWIDPMSVIK</sequence>
<keyword evidence="4" id="KW-1185">Reference proteome</keyword>
<feature type="compositionally biased region" description="Low complexity" evidence="1">
    <location>
        <begin position="76"/>
        <end position="93"/>
    </location>
</feature>
<reference evidence="3 4" key="2">
    <citation type="submission" date="2009-02" db="EMBL/GenBank/DDBJ databases">
        <title>Draft genome sequence of Clostridium methylpentosum (DSM 5476).</title>
        <authorList>
            <person name="Sudarsanam P."/>
            <person name="Ley R."/>
            <person name="Guruge J."/>
            <person name="Turnbaugh P.J."/>
            <person name="Mahowald M."/>
            <person name="Liep D."/>
            <person name="Gordon J."/>
        </authorList>
    </citation>
    <scope>NUCLEOTIDE SEQUENCE [LARGE SCALE GENOMIC DNA]</scope>
    <source>
        <strain evidence="3 4">DSM 5476</strain>
    </source>
</reference>
<gene>
    <name evidence="3" type="ORF">CLOSTMETH_00324</name>
</gene>
<proteinExistence type="predicted"/>
<organism evidence="3 4">
    <name type="scientific">[Clostridium] methylpentosum DSM 5476</name>
    <dbReference type="NCBI Taxonomy" id="537013"/>
    <lineage>
        <taxon>Bacteria</taxon>
        <taxon>Bacillati</taxon>
        <taxon>Bacillota</taxon>
        <taxon>Clostridia</taxon>
        <taxon>Eubacteriales</taxon>
        <taxon>Oscillospiraceae</taxon>
        <taxon>Oscillospiraceae incertae sedis</taxon>
    </lineage>
</organism>
<dbReference type="CDD" id="cd12797">
    <property type="entry name" value="M23_peptidase"/>
    <property type="match status" value="1"/>
</dbReference>
<dbReference type="PANTHER" id="PTHR21666">
    <property type="entry name" value="PEPTIDASE-RELATED"/>
    <property type="match status" value="1"/>
</dbReference>
<dbReference type="HOGENOM" id="CLU_029425_11_1_9"/>
<dbReference type="Gene3D" id="2.70.70.10">
    <property type="entry name" value="Glucose Permease (Domain IIA)"/>
    <property type="match status" value="1"/>
</dbReference>
<dbReference type="STRING" id="537013.CLOSTMETH_00324"/>
<evidence type="ECO:0000259" key="2">
    <source>
        <dbReference type="Pfam" id="PF01551"/>
    </source>
</evidence>
<dbReference type="Pfam" id="PF01551">
    <property type="entry name" value="Peptidase_M23"/>
    <property type="match status" value="1"/>
</dbReference>
<protein>
    <submittedName>
        <fullName evidence="3">Peptidase, M23 family</fullName>
    </submittedName>
</protein>
<feature type="region of interest" description="Disordered" evidence="1">
    <location>
        <begin position="53"/>
        <end position="102"/>
    </location>
</feature>
<accession>C0E929</accession>
<dbReference type="InterPro" id="IPR011055">
    <property type="entry name" value="Dup_hybrid_motif"/>
</dbReference>
<evidence type="ECO:0000313" key="4">
    <source>
        <dbReference type="Proteomes" id="UP000003340"/>
    </source>
</evidence>
<dbReference type="EMBL" id="ACEC01000016">
    <property type="protein sequence ID" value="EEG32015.1"/>
    <property type="molecule type" value="Genomic_DNA"/>
</dbReference>
<evidence type="ECO:0000313" key="3">
    <source>
        <dbReference type="EMBL" id="EEG32015.1"/>
    </source>
</evidence>
<dbReference type="InterPro" id="IPR016047">
    <property type="entry name" value="M23ase_b-sheet_dom"/>
</dbReference>
<name>C0E929_9FIRM</name>
<dbReference type="GO" id="GO:0004222">
    <property type="term" value="F:metalloendopeptidase activity"/>
    <property type="evidence" value="ECO:0007669"/>
    <property type="project" value="TreeGrafter"/>
</dbReference>
<evidence type="ECO:0000256" key="1">
    <source>
        <dbReference type="SAM" id="MobiDB-lite"/>
    </source>
</evidence>
<reference evidence="3 4" key="1">
    <citation type="submission" date="2009-01" db="EMBL/GenBank/DDBJ databases">
        <authorList>
            <person name="Fulton L."/>
            <person name="Clifton S."/>
            <person name="Fulton B."/>
            <person name="Xu J."/>
            <person name="Minx P."/>
            <person name="Pepin K.H."/>
            <person name="Johnson M."/>
            <person name="Bhonagiri V."/>
            <person name="Nash W.E."/>
            <person name="Mardis E.R."/>
            <person name="Wilson R.K."/>
        </authorList>
    </citation>
    <scope>NUCLEOTIDE SEQUENCE [LARGE SCALE GENOMIC DNA]</scope>
    <source>
        <strain evidence="3 4">DSM 5476</strain>
    </source>
</reference>
<dbReference type="PANTHER" id="PTHR21666:SF270">
    <property type="entry name" value="MUREIN HYDROLASE ACTIVATOR ENVC"/>
    <property type="match status" value="1"/>
</dbReference>